<dbReference type="GO" id="GO:0000271">
    <property type="term" value="P:polysaccharide biosynthetic process"/>
    <property type="evidence" value="ECO:0007669"/>
    <property type="project" value="TreeGrafter"/>
</dbReference>
<evidence type="ECO:0000313" key="7">
    <source>
        <dbReference type="Proteomes" id="UP000019426"/>
    </source>
</evidence>
<dbReference type="EMBL" id="HG917868">
    <property type="protein sequence ID" value="CDM68823.1"/>
    <property type="molecule type" value="Genomic_DNA"/>
</dbReference>
<organism evidence="6 7">
    <name type="scientific">Clostridium bornimense</name>
    <dbReference type="NCBI Taxonomy" id="1216932"/>
    <lineage>
        <taxon>Bacteria</taxon>
        <taxon>Bacillati</taxon>
        <taxon>Bacillota</taxon>
        <taxon>Clostridia</taxon>
        <taxon>Eubacteriales</taxon>
        <taxon>Clostridiaceae</taxon>
        <taxon>Clostridium</taxon>
    </lineage>
</organism>
<dbReference type="InterPro" id="IPR000653">
    <property type="entry name" value="DegT/StrS_aminotransferase"/>
</dbReference>
<dbReference type="EC" id="4.2.1.-" evidence="6"/>
<dbReference type="HOGENOM" id="CLU_033332_1_0_9"/>
<evidence type="ECO:0000256" key="3">
    <source>
        <dbReference type="PIRSR" id="PIRSR000390-1"/>
    </source>
</evidence>
<dbReference type="STRING" id="1216932.CM240_1665"/>
<dbReference type="eggNOG" id="COG0399">
    <property type="taxonomic scope" value="Bacteria"/>
</dbReference>
<dbReference type="GO" id="GO:0008483">
    <property type="term" value="F:transaminase activity"/>
    <property type="evidence" value="ECO:0007669"/>
    <property type="project" value="UniProtKB-KW"/>
</dbReference>
<feature type="active site" description="Proton acceptor" evidence="3">
    <location>
        <position position="181"/>
    </location>
</feature>
<dbReference type="AlphaFoldDB" id="W6RWT3"/>
<dbReference type="GO" id="GO:0016829">
    <property type="term" value="F:lyase activity"/>
    <property type="evidence" value="ECO:0007669"/>
    <property type="project" value="UniProtKB-KW"/>
</dbReference>
<dbReference type="Proteomes" id="UP000019426">
    <property type="component" value="Chromosome M2/40_rep1"/>
</dbReference>
<dbReference type="Gene3D" id="3.40.640.10">
    <property type="entry name" value="Type I PLP-dependent aspartate aminotransferase-like (Major domain)"/>
    <property type="match status" value="1"/>
</dbReference>
<evidence type="ECO:0000256" key="1">
    <source>
        <dbReference type="ARBA" id="ARBA00022898"/>
    </source>
</evidence>
<dbReference type="PANTHER" id="PTHR30244:SF9">
    <property type="entry name" value="PROTEIN RV3402C"/>
    <property type="match status" value="1"/>
</dbReference>
<dbReference type="InterPro" id="IPR015421">
    <property type="entry name" value="PyrdxlP-dep_Trfase_major"/>
</dbReference>
<evidence type="ECO:0000256" key="5">
    <source>
        <dbReference type="RuleBase" id="RU004508"/>
    </source>
</evidence>
<dbReference type="PIRSF" id="PIRSF000390">
    <property type="entry name" value="PLP_StrS"/>
    <property type="match status" value="1"/>
</dbReference>
<dbReference type="PANTHER" id="PTHR30244">
    <property type="entry name" value="TRANSAMINASE"/>
    <property type="match status" value="1"/>
</dbReference>
<dbReference type="PATRIC" id="fig|1216932.3.peg.1659"/>
<keyword evidence="1 4" id="KW-0663">Pyridoxal phosphate</keyword>
<keyword evidence="6" id="KW-0032">Aminotransferase</keyword>
<keyword evidence="6" id="KW-0808">Transferase</keyword>
<dbReference type="SUPFAM" id="SSF53383">
    <property type="entry name" value="PLP-dependent transferases"/>
    <property type="match status" value="1"/>
</dbReference>
<keyword evidence="6" id="KW-0456">Lyase</keyword>
<comment type="similarity">
    <text evidence="2 5">Belongs to the DegT/DnrJ/EryC1 family.</text>
</comment>
<dbReference type="KEGG" id="clt:CM240_1665"/>
<dbReference type="RefSeq" id="WP_044038241.1">
    <property type="nucleotide sequence ID" value="NZ_HG917868.1"/>
</dbReference>
<proteinExistence type="inferred from homology"/>
<evidence type="ECO:0000256" key="2">
    <source>
        <dbReference type="ARBA" id="ARBA00037999"/>
    </source>
</evidence>
<protein>
    <submittedName>
        <fullName evidence="6">DegT/DnrJ/EryC1/StrS aminotransferase</fullName>
        <ecNumber evidence="6">4.2.1.-</ecNumber>
    </submittedName>
</protein>
<sequence length="361" mass="41292">MINVTKTFLPDIKKYNNYVKDIFESGWITNNGKYLGELEKRLEEYLEVKNLVLVSNGTLALQLAYKLLGVKGEAITTPFSFVATASSLIWEGIDPIFADIDEESFCIDPSKIEDKITNSTKAIVPVHVFGNCCDVERIDYIAKKYNLSVIYDAAHAFGVNYKGKSLLEYGDISVLSFHATKIFHTIEGGALIINDDELYKRAKLMINFGIQGPEDIQCLGINAKMNEFQAVMGLSILDNINELIEERKEIYEYYVNKLSCVEGVALQKIHDCLHYNYSYFSIVFISEKILLKVMEELNKNEIYPRRYFYPSLNKLSYLNKKDQCPISEKISERILCLPIYPGITTKEQELIIDIVKKNIKN</sequence>
<evidence type="ECO:0000313" key="6">
    <source>
        <dbReference type="EMBL" id="CDM68823.1"/>
    </source>
</evidence>
<name>W6RWT3_9CLOT</name>
<dbReference type="CDD" id="cd00616">
    <property type="entry name" value="AHBA_syn"/>
    <property type="match status" value="1"/>
</dbReference>
<dbReference type="GO" id="GO:0030170">
    <property type="term" value="F:pyridoxal phosphate binding"/>
    <property type="evidence" value="ECO:0007669"/>
    <property type="project" value="TreeGrafter"/>
</dbReference>
<feature type="modified residue" description="N6-(pyridoxal phosphate)lysine" evidence="4">
    <location>
        <position position="181"/>
    </location>
</feature>
<accession>W6RWT3</accession>
<keyword evidence="7" id="KW-1185">Reference proteome</keyword>
<reference evidence="6 7" key="1">
    <citation type="submission" date="2013-11" db="EMBL/GenBank/DDBJ databases">
        <title>Complete genome sequence of Clostridum sp. M2/40.</title>
        <authorList>
            <person name="Wibberg D."/>
            <person name="Puehler A."/>
            <person name="Schlueter A."/>
        </authorList>
    </citation>
    <scope>NUCLEOTIDE SEQUENCE [LARGE SCALE GENOMIC DNA]</scope>
    <source>
        <strain evidence="7">M2/40</strain>
    </source>
</reference>
<dbReference type="Pfam" id="PF01041">
    <property type="entry name" value="DegT_DnrJ_EryC1"/>
    <property type="match status" value="1"/>
</dbReference>
<gene>
    <name evidence="6" type="ORF">CM240_1665</name>
</gene>
<dbReference type="OrthoDB" id="9810913at2"/>
<dbReference type="InterPro" id="IPR015424">
    <property type="entry name" value="PyrdxlP-dep_Trfase"/>
</dbReference>
<evidence type="ECO:0000256" key="4">
    <source>
        <dbReference type="PIRSR" id="PIRSR000390-2"/>
    </source>
</evidence>